<evidence type="ECO:0000259" key="6">
    <source>
        <dbReference type="PROSITE" id="PS50893"/>
    </source>
</evidence>
<name>A0ABD6CCZ2_9EURY</name>
<dbReference type="InterPro" id="IPR003593">
    <property type="entry name" value="AAA+_ATPase"/>
</dbReference>
<comment type="similarity">
    <text evidence="1">Belongs to the ABC transporter superfamily.</text>
</comment>
<evidence type="ECO:0000256" key="5">
    <source>
        <dbReference type="SAM" id="MobiDB-lite"/>
    </source>
</evidence>
<sequence>MTDTVGLDVEAVTVSFGDLTVIEDVSFGVDPGTVTCLIGPNGSGKTTLLRVITGLLQPDSGTVTRPTTGARPVGYLAQAPAFRSQFSVRETLSFYADLVGEDVDSDSAMERVGLGGVRDRRVEALSGGMTRLLGIAQATIGDPGLLVLDEPSSGLDPMMSHHITETIAELADEGAAVIVATHDLGAVSRIADDTVLIDRGHVAATGAPNELLADTGASDLEEAMSALVSHEGDEVATRTAQSPRANGEGGDA</sequence>
<keyword evidence="4 7" id="KW-0067">ATP-binding</keyword>
<evidence type="ECO:0000256" key="1">
    <source>
        <dbReference type="ARBA" id="ARBA00005417"/>
    </source>
</evidence>
<dbReference type="SUPFAM" id="SSF52540">
    <property type="entry name" value="P-loop containing nucleoside triphosphate hydrolases"/>
    <property type="match status" value="1"/>
</dbReference>
<reference evidence="7 8" key="1">
    <citation type="journal article" date="2019" name="Int. J. Syst. Evol. Microbiol.">
        <title>The Global Catalogue of Microorganisms (GCM) 10K type strain sequencing project: providing services to taxonomists for standard genome sequencing and annotation.</title>
        <authorList>
            <consortium name="The Broad Institute Genomics Platform"/>
            <consortium name="The Broad Institute Genome Sequencing Center for Infectious Disease"/>
            <person name="Wu L."/>
            <person name="Ma J."/>
        </authorList>
    </citation>
    <scope>NUCLEOTIDE SEQUENCE [LARGE SCALE GENOMIC DNA]</scope>
    <source>
        <strain evidence="7 8">CGMCC 1.12125</strain>
    </source>
</reference>
<evidence type="ECO:0000313" key="7">
    <source>
        <dbReference type="EMBL" id="MFD1587551.1"/>
    </source>
</evidence>
<proteinExistence type="inferred from homology"/>
<feature type="region of interest" description="Disordered" evidence="5">
    <location>
        <begin position="230"/>
        <end position="252"/>
    </location>
</feature>
<evidence type="ECO:0000256" key="3">
    <source>
        <dbReference type="ARBA" id="ARBA00022741"/>
    </source>
</evidence>
<organism evidence="7 8">
    <name type="scientific">Halorientalis brevis</name>
    <dbReference type="NCBI Taxonomy" id="1126241"/>
    <lineage>
        <taxon>Archaea</taxon>
        <taxon>Methanobacteriati</taxon>
        <taxon>Methanobacteriota</taxon>
        <taxon>Stenosarchaea group</taxon>
        <taxon>Halobacteria</taxon>
        <taxon>Halobacteriales</taxon>
        <taxon>Haloarculaceae</taxon>
        <taxon>Halorientalis</taxon>
    </lineage>
</organism>
<dbReference type="SMART" id="SM00382">
    <property type="entry name" value="AAA"/>
    <property type="match status" value="1"/>
</dbReference>
<dbReference type="EMBL" id="JBHUDJ010000003">
    <property type="protein sequence ID" value="MFD1587551.1"/>
    <property type="molecule type" value="Genomic_DNA"/>
</dbReference>
<keyword evidence="8" id="KW-1185">Reference proteome</keyword>
<dbReference type="Pfam" id="PF00005">
    <property type="entry name" value="ABC_tran"/>
    <property type="match status" value="1"/>
</dbReference>
<feature type="domain" description="ABC transporter" evidence="6">
    <location>
        <begin position="7"/>
        <end position="224"/>
    </location>
</feature>
<evidence type="ECO:0000313" key="8">
    <source>
        <dbReference type="Proteomes" id="UP001597119"/>
    </source>
</evidence>
<evidence type="ECO:0000256" key="2">
    <source>
        <dbReference type="ARBA" id="ARBA00022448"/>
    </source>
</evidence>
<dbReference type="Gene3D" id="3.40.50.300">
    <property type="entry name" value="P-loop containing nucleotide triphosphate hydrolases"/>
    <property type="match status" value="1"/>
</dbReference>
<dbReference type="InterPro" id="IPR003439">
    <property type="entry name" value="ABC_transporter-like_ATP-bd"/>
</dbReference>
<protein>
    <submittedName>
        <fullName evidence="7">ABC transporter ATP-binding protein</fullName>
    </submittedName>
</protein>
<dbReference type="AlphaFoldDB" id="A0ABD6CCZ2"/>
<dbReference type="PROSITE" id="PS50893">
    <property type="entry name" value="ABC_TRANSPORTER_2"/>
    <property type="match status" value="1"/>
</dbReference>
<accession>A0ABD6CCZ2</accession>
<comment type="caution">
    <text evidence="7">The sequence shown here is derived from an EMBL/GenBank/DDBJ whole genome shotgun (WGS) entry which is preliminary data.</text>
</comment>
<dbReference type="Proteomes" id="UP001597119">
    <property type="component" value="Unassembled WGS sequence"/>
</dbReference>
<gene>
    <name evidence="7" type="ORF">ACFR9U_11190</name>
</gene>
<evidence type="ECO:0000256" key="4">
    <source>
        <dbReference type="ARBA" id="ARBA00022840"/>
    </source>
</evidence>
<keyword evidence="3" id="KW-0547">Nucleotide-binding</keyword>
<dbReference type="PANTHER" id="PTHR43335">
    <property type="entry name" value="ABC TRANSPORTER, ATP-BINDING PROTEIN"/>
    <property type="match status" value="1"/>
</dbReference>
<dbReference type="GO" id="GO:0005524">
    <property type="term" value="F:ATP binding"/>
    <property type="evidence" value="ECO:0007669"/>
    <property type="project" value="UniProtKB-KW"/>
</dbReference>
<keyword evidence="2" id="KW-0813">Transport</keyword>
<dbReference type="RefSeq" id="WP_247373068.1">
    <property type="nucleotide sequence ID" value="NZ_JALLGV010000001.1"/>
</dbReference>
<dbReference type="InterPro" id="IPR027417">
    <property type="entry name" value="P-loop_NTPase"/>
</dbReference>